<dbReference type="Pfam" id="PF18098">
    <property type="entry name" value="RPN5_C"/>
    <property type="match status" value="1"/>
</dbReference>
<sequence>MSLYGKLEKQEADYSAVVEEKIPECQKMVNSGRLQEAIEILLQLEKQARVAGDAHSTSRILTTIVRFCFEQRNFEALNENIHLLTKRRSQLKQAVTKMVQEACTYVDQISDMETKLKLIDSLRTVTAGKIYVEIERARLTRKLAEFKEAAGNIDEAASILQELQVETFGSMEKREKIEFLLEQMRVCLLKGDFIRTQIISRKISIRSFEDEKLHDLKLKFYELMIKLDQHDANYFAVCKHYKQIYDTPRIKENSLMMKEALKNIVIYLLLSPYGNEQQNLLHIISQDKNLQQLPKYNELVKLIKTDEVINWRSLIEHFEQDLKVGDSNLPATDAFKSEEGAKRWADFKTRIVEHNMRVMAKYYTRISTKRMANLLDLTEDETEEFLSNLVTNKTVSGKIDRLAGIVTFESQKDINEVLNDWSHNLSALMKSINNTTHLINKEEMVHAAKA</sequence>
<dbReference type="STRING" id="10195.A0A3M7Q332"/>
<dbReference type="GO" id="GO:0005634">
    <property type="term" value="C:nucleus"/>
    <property type="evidence" value="ECO:0007669"/>
    <property type="project" value="UniProtKB-ARBA"/>
</dbReference>
<evidence type="ECO:0000313" key="5">
    <source>
        <dbReference type="Proteomes" id="UP000276133"/>
    </source>
</evidence>
<dbReference type="PROSITE" id="PS50250">
    <property type="entry name" value="PCI"/>
    <property type="match status" value="1"/>
</dbReference>
<dbReference type="InterPro" id="IPR036388">
    <property type="entry name" value="WH-like_DNA-bd_sf"/>
</dbReference>
<dbReference type="AlphaFoldDB" id="A0A3M7Q332"/>
<dbReference type="SUPFAM" id="SSF46785">
    <property type="entry name" value="Winged helix' DNA-binding domain"/>
    <property type="match status" value="1"/>
</dbReference>
<dbReference type="PANTHER" id="PTHR10855">
    <property type="entry name" value="26S PROTEASOME NON-ATPASE REGULATORY SUBUNIT 12/COP9 SIGNALOSOME COMPLEX SUBUNIT 4"/>
    <property type="match status" value="1"/>
</dbReference>
<evidence type="ECO:0000313" key="4">
    <source>
        <dbReference type="EMBL" id="RNA05856.1"/>
    </source>
</evidence>
<dbReference type="GO" id="GO:0008541">
    <property type="term" value="C:proteasome regulatory particle, lid subcomplex"/>
    <property type="evidence" value="ECO:0007669"/>
    <property type="project" value="TreeGrafter"/>
</dbReference>
<dbReference type="OrthoDB" id="268763at2759"/>
<reference evidence="4 5" key="1">
    <citation type="journal article" date="2018" name="Sci. Rep.">
        <title>Genomic signatures of local adaptation to the degree of environmental predictability in rotifers.</title>
        <authorList>
            <person name="Franch-Gras L."/>
            <person name="Hahn C."/>
            <person name="Garcia-Roger E.M."/>
            <person name="Carmona M.J."/>
            <person name="Serra M."/>
            <person name="Gomez A."/>
        </authorList>
    </citation>
    <scope>NUCLEOTIDE SEQUENCE [LARGE SCALE GENOMIC DNA]</scope>
    <source>
        <strain evidence="4">HYR1</strain>
    </source>
</reference>
<dbReference type="FunFam" id="1.10.10.10:FF:000070">
    <property type="entry name" value="26S proteasome non-ATPase regulatory subunit 12"/>
    <property type="match status" value="1"/>
</dbReference>
<dbReference type="Pfam" id="PF01399">
    <property type="entry name" value="PCI"/>
    <property type="match status" value="1"/>
</dbReference>
<evidence type="ECO:0000256" key="1">
    <source>
        <dbReference type="ARBA" id="ARBA00006397"/>
    </source>
</evidence>
<dbReference type="PANTHER" id="PTHR10855:SF1">
    <property type="entry name" value="26S PROTEASOME NON-ATPASE REGULATORY SUBUNIT 12"/>
    <property type="match status" value="1"/>
</dbReference>
<feature type="domain" description="PCI" evidence="3">
    <location>
        <begin position="230"/>
        <end position="413"/>
    </location>
</feature>
<dbReference type="InterPro" id="IPR054559">
    <property type="entry name" value="PSMD12-CSN4-like_N"/>
</dbReference>
<evidence type="ECO:0000259" key="3">
    <source>
        <dbReference type="PROSITE" id="PS50250"/>
    </source>
</evidence>
<dbReference type="InterPro" id="IPR040134">
    <property type="entry name" value="PSMD12/CSN4"/>
</dbReference>
<dbReference type="GO" id="GO:0005737">
    <property type="term" value="C:cytoplasm"/>
    <property type="evidence" value="ECO:0007669"/>
    <property type="project" value="TreeGrafter"/>
</dbReference>
<keyword evidence="5" id="KW-1185">Reference proteome</keyword>
<organism evidence="4 5">
    <name type="scientific">Brachionus plicatilis</name>
    <name type="common">Marine rotifer</name>
    <name type="synonym">Brachionus muelleri</name>
    <dbReference type="NCBI Taxonomy" id="10195"/>
    <lineage>
        <taxon>Eukaryota</taxon>
        <taxon>Metazoa</taxon>
        <taxon>Spiralia</taxon>
        <taxon>Gnathifera</taxon>
        <taxon>Rotifera</taxon>
        <taxon>Eurotatoria</taxon>
        <taxon>Monogononta</taxon>
        <taxon>Pseudotrocha</taxon>
        <taxon>Ploima</taxon>
        <taxon>Brachionidae</taxon>
        <taxon>Brachionus</taxon>
    </lineage>
</organism>
<comment type="caution">
    <text evidence="4">The sequence shown here is derived from an EMBL/GenBank/DDBJ whole genome shotgun (WGS) entry which is preliminary data.</text>
</comment>
<dbReference type="Pfam" id="PF22241">
    <property type="entry name" value="PSMD12-CSN4_N"/>
    <property type="match status" value="1"/>
</dbReference>
<comment type="similarity">
    <text evidence="1">Belongs to the proteasome subunit p55 family.</text>
</comment>
<dbReference type="InterPro" id="IPR000717">
    <property type="entry name" value="PCI_dom"/>
</dbReference>
<dbReference type="EMBL" id="REGN01007567">
    <property type="protein sequence ID" value="RNA05856.1"/>
    <property type="molecule type" value="Genomic_DNA"/>
</dbReference>
<keyword evidence="2 4" id="KW-0647">Proteasome</keyword>
<accession>A0A3M7Q332</accession>
<dbReference type="InterPro" id="IPR036390">
    <property type="entry name" value="WH_DNA-bd_sf"/>
</dbReference>
<dbReference type="InterPro" id="IPR040896">
    <property type="entry name" value="RPN5_C"/>
</dbReference>
<name>A0A3M7Q332_BRAPC</name>
<evidence type="ECO:0000256" key="2">
    <source>
        <dbReference type="ARBA" id="ARBA00022942"/>
    </source>
</evidence>
<dbReference type="SMART" id="SM00088">
    <property type="entry name" value="PINT"/>
    <property type="match status" value="1"/>
</dbReference>
<protein>
    <submittedName>
        <fullName evidence="4">26S proteasome non-ATPase regulatory subunit 12</fullName>
    </submittedName>
</protein>
<dbReference type="Proteomes" id="UP000276133">
    <property type="component" value="Unassembled WGS sequence"/>
</dbReference>
<dbReference type="Gene3D" id="1.10.10.10">
    <property type="entry name" value="Winged helix-like DNA-binding domain superfamily/Winged helix DNA-binding domain"/>
    <property type="match status" value="1"/>
</dbReference>
<gene>
    <name evidence="4" type="ORF">BpHYR1_033555</name>
</gene>
<proteinExistence type="inferred from homology"/>